<feature type="compositionally biased region" description="Basic residues" evidence="1">
    <location>
        <begin position="82"/>
        <end position="91"/>
    </location>
</feature>
<evidence type="ECO:0000313" key="3">
    <source>
        <dbReference type="Proteomes" id="UP001419268"/>
    </source>
</evidence>
<reference evidence="2 3" key="1">
    <citation type="submission" date="2024-01" db="EMBL/GenBank/DDBJ databases">
        <title>Genome assemblies of Stephania.</title>
        <authorList>
            <person name="Yang L."/>
        </authorList>
    </citation>
    <scope>NUCLEOTIDE SEQUENCE [LARGE SCALE GENOMIC DNA]</scope>
    <source>
        <strain evidence="2">JXDWG</strain>
        <tissue evidence="2">Leaf</tissue>
    </source>
</reference>
<evidence type="ECO:0000256" key="1">
    <source>
        <dbReference type="SAM" id="MobiDB-lite"/>
    </source>
</evidence>
<name>A0AAP0LA59_9MAGN</name>
<accession>A0AAP0LA59</accession>
<sequence>MEGSRTVAPVQRTRVESLAGRRRLADSNGDGSGGGAAQRRDVGISKTSCAAAASGGGDGGAALAATRTAVKASKQLPSQRTPARRRQRHGNASRGVAHWQQTLERKRQRQ</sequence>
<comment type="caution">
    <text evidence="2">The sequence shown here is derived from an EMBL/GenBank/DDBJ whole genome shotgun (WGS) entry which is preliminary data.</text>
</comment>
<protein>
    <submittedName>
        <fullName evidence="2">Uncharacterized protein</fullName>
    </submittedName>
</protein>
<organism evidence="2 3">
    <name type="scientific">Stephania cephalantha</name>
    <dbReference type="NCBI Taxonomy" id="152367"/>
    <lineage>
        <taxon>Eukaryota</taxon>
        <taxon>Viridiplantae</taxon>
        <taxon>Streptophyta</taxon>
        <taxon>Embryophyta</taxon>
        <taxon>Tracheophyta</taxon>
        <taxon>Spermatophyta</taxon>
        <taxon>Magnoliopsida</taxon>
        <taxon>Ranunculales</taxon>
        <taxon>Menispermaceae</taxon>
        <taxon>Menispermoideae</taxon>
        <taxon>Cissampelideae</taxon>
        <taxon>Stephania</taxon>
    </lineage>
</organism>
<feature type="region of interest" description="Disordered" evidence="1">
    <location>
        <begin position="1"/>
        <end position="110"/>
    </location>
</feature>
<dbReference type="Proteomes" id="UP001419268">
    <property type="component" value="Unassembled WGS sequence"/>
</dbReference>
<proteinExistence type="predicted"/>
<evidence type="ECO:0000313" key="2">
    <source>
        <dbReference type="EMBL" id="KAK9167241.1"/>
    </source>
</evidence>
<dbReference type="AlphaFoldDB" id="A0AAP0LA59"/>
<keyword evidence="3" id="KW-1185">Reference proteome</keyword>
<gene>
    <name evidence="2" type="ORF">Scep_002432</name>
</gene>
<dbReference type="EMBL" id="JBBNAG010000001">
    <property type="protein sequence ID" value="KAK9167241.1"/>
    <property type="molecule type" value="Genomic_DNA"/>
</dbReference>